<comment type="similarity">
    <text evidence="2">Belongs to the NrfD family.</text>
</comment>
<dbReference type="GO" id="GO:0005886">
    <property type="term" value="C:plasma membrane"/>
    <property type="evidence" value="ECO:0007669"/>
    <property type="project" value="UniProtKB-SubCell"/>
</dbReference>
<evidence type="ECO:0000256" key="7">
    <source>
        <dbReference type="SAM" id="Phobius"/>
    </source>
</evidence>
<keyword evidence="6 7" id="KW-0472">Membrane</keyword>
<dbReference type="RefSeq" id="WP_128467259.1">
    <property type="nucleotide sequence ID" value="NZ_CP035108.1"/>
</dbReference>
<name>A0A3R5V063_9BACT</name>
<gene>
    <name evidence="8" type="ORF">EP073_11330</name>
</gene>
<dbReference type="Gene3D" id="1.20.1630.10">
    <property type="entry name" value="Formate dehydrogenase/DMSO reductase domain"/>
    <property type="match status" value="1"/>
</dbReference>
<dbReference type="InterPro" id="IPR052049">
    <property type="entry name" value="Electron_transfer_protein"/>
</dbReference>
<feature type="transmembrane region" description="Helical" evidence="7">
    <location>
        <begin position="132"/>
        <end position="158"/>
    </location>
</feature>
<reference evidence="8 9" key="1">
    <citation type="submission" date="2019-01" db="EMBL/GenBank/DDBJ databases">
        <title>Geovibrio thiophilus DSM 11263, complete genome.</title>
        <authorList>
            <person name="Spring S."/>
            <person name="Bunk B."/>
            <person name="Sproer C."/>
        </authorList>
    </citation>
    <scope>NUCLEOTIDE SEQUENCE [LARGE SCALE GENOMIC DNA]</scope>
    <source>
        <strain evidence="8 9">DSM 11263</strain>
    </source>
</reference>
<dbReference type="EMBL" id="CP035108">
    <property type="protein sequence ID" value="QAR33974.1"/>
    <property type="molecule type" value="Genomic_DNA"/>
</dbReference>
<dbReference type="Pfam" id="PF03916">
    <property type="entry name" value="NrfD"/>
    <property type="match status" value="1"/>
</dbReference>
<evidence type="ECO:0000256" key="2">
    <source>
        <dbReference type="ARBA" id="ARBA00008929"/>
    </source>
</evidence>
<evidence type="ECO:0000313" key="9">
    <source>
        <dbReference type="Proteomes" id="UP000287502"/>
    </source>
</evidence>
<evidence type="ECO:0000256" key="3">
    <source>
        <dbReference type="ARBA" id="ARBA00022475"/>
    </source>
</evidence>
<evidence type="ECO:0000256" key="5">
    <source>
        <dbReference type="ARBA" id="ARBA00022989"/>
    </source>
</evidence>
<dbReference type="KEGG" id="gtl:EP073_11330"/>
<organism evidence="8 9">
    <name type="scientific">Geovibrio thiophilus</name>
    <dbReference type="NCBI Taxonomy" id="139438"/>
    <lineage>
        <taxon>Bacteria</taxon>
        <taxon>Pseudomonadati</taxon>
        <taxon>Deferribacterota</taxon>
        <taxon>Deferribacteres</taxon>
        <taxon>Deferribacterales</taxon>
        <taxon>Geovibrionaceae</taxon>
        <taxon>Geovibrio</taxon>
    </lineage>
</organism>
<evidence type="ECO:0000256" key="4">
    <source>
        <dbReference type="ARBA" id="ARBA00022692"/>
    </source>
</evidence>
<keyword evidence="4 7" id="KW-0812">Transmembrane</keyword>
<proteinExistence type="inferred from homology"/>
<feature type="transmembrane region" description="Helical" evidence="7">
    <location>
        <begin position="275"/>
        <end position="293"/>
    </location>
</feature>
<evidence type="ECO:0000256" key="6">
    <source>
        <dbReference type="ARBA" id="ARBA00023136"/>
    </source>
</evidence>
<dbReference type="Proteomes" id="UP000287502">
    <property type="component" value="Chromosome"/>
</dbReference>
<protein>
    <submittedName>
        <fullName evidence="8">Molybdopterin oxidoreductase</fullName>
    </submittedName>
</protein>
<feature type="transmembrane region" description="Helical" evidence="7">
    <location>
        <begin position="164"/>
        <end position="184"/>
    </location>
</feature>
<keyword evidence="9" id="KW-1185">Reference proteome</keyword>
<keyword evidence="5 7" id="KW-1133">Transmembrane helix</keyword>
<dbReference type="OrthoDB" id="9778963at2"/>
<feature type="transmembrane region" description="Helical" evidence="7">
    <location>
        <begin position="204"/>
        <end position="224"/>
    </location>
</feature>
<dbReference type="AlphaFoldDB" id="A0A3R5V063"/>
<accession>A0A3R5V063</accession>
<dbReference type="PANTHER" id="PTHR34856:SF2">
    <property type="entry name" value="PROTEIN NRFD"/>
    <property type="match status" value="1"/>
</dbReference>
<sequence>MEFQTGFHWYIAVYLFLAGVGAGSIVVASLADMYDRQKYLSFIKAASVIGMPLVSIGIFFLYIDLGQGMYKPWLLLLLFVNTTSAIMWGTLILTIFTILSLLYGAYNLGILDWFIKKAGFLKIFKPLAASGFMNWALIITGILTAGYTAVLLGVLKAIPFWHQTALPILFIISASSTGISGAMVVKELFFKEEAHLAKIETTHFYLIMLEILLLIGMLLIALQGVPEMKFSALALLTGEFAVEFWVFLVLLGLVVPAVVFAFVEAGKLHVSGGKLVFFELLVLAGGYFLRHLILHAGVYTQKFTDYIMIHY</sequence>
<evidence type="ECO:0000256" key="1">
    <source>
        <dbReference type="ARBA" id="ARBA00004651"/>
    </source>
</evidence>
<comment type="subcellular location">
    <subcellularLocation>
        <location evidence="1">Cell membrane</location>
        <topology evidence="1">Multi-pass membrane protein</topology>
    </subcellularLocation>
</comment>
<feature type="transmembrane region" description="Helical" evidence="7">
    <location>
        <begin position="85"/>
        <end position="111"/>
    </location>
</feature>
<evidence type="ECO:0000313" key="8">
    <source>
        <dbReference type="EMBL" id="QAR33974.1"/>
    </source>
</evidence>
<feature type="transmembrane region" description="Helical" evidence="7">
    <location>
        <begin position="244"/>
        <end position="263"/>
    </location>
</feature>
<keyword evidence="3" id="KW-1003">Cell membrane</keyword>
<feature type="transmembrane region" description="Helical" evidence="7">
    <location>
        <begin position="42"/>
        <end position="65"/>
    </location>
</feature>
<dbReference type="InterPro" id="IPR005614">
    <property type="entry name" value="NrfD-like"/>
</dbReference>
<feature type="transmembrane region" description="Helical" evidence="7">
    <location>
        <begin position="6"/>
        <end position="30"/>
    </location>
</feature>
<dbReference type="PANTHER" id="PTHR34856">
    <property type="entry name" value="PROTEIN NRFD"/>
    <property type="match status" value="1"/>
</dbReference>